<accession>A0A1C3K124</accession>
<evidence type="ECO:0000256" key="4">
    <source>
        <dbReference type="ARBA" id="ARBA00022729"/>
    </source>
</evidence>
<keyword evidence="5 7" id="KW-0574">Periplasm</keyword>
<reference evidence="10 11" key="2">
    <citation type="submission" date="2017-08" db="EMBL/GenBank/DDBJ databases">
        <authorList>
            <person name="de Groot N.N."/>
        </authorList>
    </citation>
    <scope>NUCLEOTIDE SEQUENCE [LARGE SCALE GENOMIC DNA]</scope>
    <source>
        <strain evidence="10">Orrdi1</strain>
    </source>
</reference>
<organism evidence="9 11">
    <name type="scientific">Orrella dioscoreae</name>
    <dbReference type="NCBI Taxonomy" id="1851544"/>
    <lineage>
        <taxon>Bacteria</taxon>
        <taxon>Pseudomonadati</taxon>
        <taxon>Pseudomonadota</taxon>
        <taxon>Betaproteobacteria</taxon>
        <taxon>Burkholderiales</taxon>
        <taxon>Alcaligenaceae</taxon>
        <taxon>Orrella</taxon>
    </lineage>
</organism>
<evidence type="ECO:0000256" key="5">
    <source>
        <dbReference type="ARBA" id="ARBA00022764"/>
    </source>
</evidence>
<comment type="subunit">
    <text evidence="7">The Tol-Pal system is composed of five core proteins: the inner membrane proteins TolA, TolQ and TolR, the periplasmic protein TolB and the outer membrane protein Pal. They form a network linking the inner and outer membranes and the peptidoglycan layer.</text>
</comment>
<comment type="subcellular location">
    <subcellularLocation>
        <location evidence="1 7">Periplasm</location>
    </subcellularLocation>
</comment>
<dbReference type="AlphaFoldDB" id="A0A1C3K124"/>
<dbReference type="SUPFAM" id="SSF69304">
    <property type="entry name" value="Tricorn protease N-terminal domain"/>
    <property type="match status" value="1"/>
</dbReference>
<dbReference type="KEGG" id="odi:ODI_R0901"/>
<evidence type="ECO:0000313" key="10">
    <source>
        <dbReference type="EMBL" id="SOE47544.1"/>
    </source>
</evidence>
<feature type="domain" description="TolB N-terminal" evidence="8">
    <location>
        <begin position="48"/>
        <end position="146"/>
    </location>
</feature>
<dbReference type="Gene3D" id="2.120.10.30">
    <property type="entry name" value="TolB, C-terminal domain"/>
    <property type="match status" value="1"/>
</dbReference>
<evidence type="ECO:0000256" key="1">
    <source>
        <dbReference type="ARBA" id="ARBA00004418"/>
    </source>
</evidence>
<evidence type="ECO:0000256" key="2">
    <source>
        <dbReference type="ARBA" id="ARBA00009820"/>
    </source>
</evidence>
<gene>
    <name evidence="7" type="primary">tolB</name>
    <name evidence="9" type="ORF">ODI_00308</name>
    <name evidence="10" type="ORF">ODI_R0901</name>
</gene>
<comment type="function">
    <text evidence="7">Part of the Tol-Pal system, which plays a role in outer membrane invagination during cell division and is important for maintaining outer membrane integrity.</text>
</comment>
<dbReference type="InterPro" id="IPR014167">
    <property type="entry name" value="Tol-Pal_TolB"/>
</dbReference>
<keyword evidence="3 7" id="KW-0132">Cell division</keyword>
<protein>
    <recommendedName>
        <fullName evidence="7">Tol-Pal system protein TolB</fullName>
    </recommendedName>
</protein>
<evidence type="ECO:0000256" key="7">
    <source>
        <dbReference type="HAMAP-Rule" id="MF_00671"/>
    </source>
</evidence>
<dbReference type="GO" id="GO:0042597">
    <property type="term" value="C:periplasmic space"/>
    <property type="evidence" value="ECO:0007669"/>
    <property type="project" value="UniProtKB-SubCell"/>
</dbReference>
<dbReference type="Proteomes" id="UP000078558">
    <property type="component" value="Chromosome I"/>
</dbReference>
<keyword evidence="11" id="KW-1185">Reference proteome</keyword>
<dbReference type="InterPro" id="IPR011659">
    <property type="entry name" value="WD40"/>
</dbReference>
<dbReference type="InterPro" id="IPR011042">
    <property type="entry name" value="6-blade_b-propeller_TolB-like"/>
</dbReference>
<name>A0A1C3K124_9BURK</name>
<dbReference type="NCBIfam" id="TIGR02800">
    <property type="entry name" value="propeller_TolB"/>
    <property type="match status" value="1"/>
</dbReference>
<keyword evidence="6 7" id="KW-0131">Cell cycle</keyword>
<dbReference type="GO" id="GO:0051301">
    <property type="term" value="P:cell division"/>
    <property type="evidence" value="ECO:0007669"/>
    <property type="project" value="UniProtKB-UniRule"/>
</dbReference>
<dbReference type="Pfam" id="PF04052">
    <property type="entry name" value="TolB_N"/>
    <property type="match status" value="1"/>
</dbReference>
<evidence type="ECO:0000313" key="9">
    <source>
        <dbReference type="EMBL" id="SBT25209.1"/>
    </source>
</evidence>
<comment type="similarity">
    <text evidence="2 7">Belongs to the TolB family.</text>
</comment>
<dbReference type="STRING" id="1851544.ODI_00308"/>
<evidence type="ECO:0000259" key="8">
    <source>
        <dbReference type="Pfam" id="PF04052"/>
    </source>
</evidence>
<evidence type="ECO:0000256" key="3">
    <source>
        <dbReference type="ARBA" id="ARBA00022618"/>
    </source>
</evidence>
<evidence type="ECO:0000313" key="11">
    <source>
        <dbReference type="Proteomes" id="UP000078558"/>
    </source>
</evidence>
<dbReference type="PANTHER" id="PTHR36842:SF1">
    <property type="entry name" value="PROTEIN TOLB"/>
    <property type="match status" value="1"/>
</dbReference>
<dbReference type="EMBL" id="FLRC01000015">
    <property type="protein sequence ID" value="SBT25209.1"/>
    <property type="molecule type" value="Genomic_DNA"/>
</dbReference>
<reference evidence="9 11" key="1">
    <citation type="submission" date="2016-06" db="EMBL/GenBank/DDBJ databases">
        <authorList>
            <person name="Kjaerup R.B."/>
            <person name="Dalgaard T.S."/>
            <person name="Juul-Madsen H.R."/>
        </authorList>
    </citation>
    <scope>NUCLEOTIDE SEQUENCE [LARGE SCALE GENOMIC DNA]</scope>
    <source>
        <strain evidence="9">Orrdi1</strain>
    </source>
</reference>
<evidence type="ECO:0000256" key="6">
    <source>
        <dbReference type="ARBA" id="ARBA00023306"/>
    </source>
</evidence>
<dbReference type="GO" id="GO:0017038">
    <property type="term" value="P:protein import"/>
    <property type="evidence" value="ECO:0007669"/>
    <property type="project" value="InterPro"/>
</dbReference>
<sequence>MTPDISRQRASRAQAQETARTRNLWKMLASFTLVMLTLMFWQSAHAQLRVDISGTGAQQYPIAIADFTGNDAGRTVAEIIRADLTRTGRFRLVSASGSELTSETPVNYDDWRNRGADHLSYGSITRSADGRYEIRYRLADTVQGGQADGVAFSGTERELRRISHQIADRIYEKITGVRGVFSTRIAYVLKQGSQYELQIADADGQNPQVALRSKEPIISPAWSPDGSRLAYVSFESGKPVVYAHTLATSQRVPVANYKGNNSAPAWSPDGSQLAVVLTRDGLSQIYIVGADGQNLRRVTRSPLIDTEPTFSPDGRSLYFTSDRSGSPQVYRTGLDGGNPQRVTFNGSYNISPRISPDGKTLLYVTRREGTFRIAALDIASGNETLLTQGPDDQSPSFAANGLEVLYAAVQNGRSVLAGVSSDGRVRSTLSVLNGEVREPTWGPFLNAN</sequence>
<dbReference type="Gene3D" id="3.40.50.10070">
    <property type="entry name" value="TolB, N-terminal domain"/>
    <property type="match status" value="1"/>
</dbReference>
<dbReference type="HAMAP" id="MF_00671">
    <property type="entry name" value="TolB"/>
    <property type="match status" value="1"/>
</dbReference>
<dbReference type="Pfam" id="PF07676">
    <property type="entry name" value="PD40"/>
    <property type="match status" value="4"/>
</dbReference>
<keyword evidence="4 7" id="KW-0732">Signal</keyword>
<dbReference type="InterPro" id="IPR007195">
    <property type="entry name" value="TolB_N"/>
</dbReference>
<dbReference type="SUPFAM" id="SSF52964">
    <property type="entry name" value="TolB, N-terminal domain"/>
    <property type="match status" value="1"/>
</dbReference>
<proteinExistence type="inferred from homology"/>
<dbReference type="PANTHER" id="PTHR36842">
    <property type="entry name" value="PROTEIN TOLB HOMOLOG"/>
    <property type="match status" value="1"/>
</dbReference>
<dbReference type="EMBL" id="LT907988">
    <property type="protein sequence ID" value="SOE47544.1"/>
    <property type="molecule type" value="Genomic_DNA"/>
</dbReference>